<dbReference type="AlphaFoldDB" id="A0A2Z5UV04"/>
<feature type="domain" description="Response regulatory" evidence="4">
    <location>
        <begin position="16"/>
        <end position="129"/>
    </location>
</feature>
<dbReference type="PANTHER" id="PTHR45339:SF1">
    <property type="entry name" value="HYBRID SIGNAL TRANSDUCTION HISTIDINE KINASE J"/>
    <property type="match status" value="1"/>
</dbReference>
<protein>
    <submittedName>
        <fullName evidence="5">Putative sensory histidine-kinase / response regulator</fullName>
    </submittedName>
</protein>
<keyword evidence="1 3" id="KW-0597">Phosphoprotein</keyword>
<dbReference type="Gene3D" id="3.40.50.2300">
    <property type="match status" value="1"/>
</dbReference>
<feature type="modified residue" description="4-aspartylphosphate" evidence="3">
    <location>
        <position position="62"/>
    </location>
</feature>
<proteinExistence type="predicted"/>
<evidence type="ECO:0000313" key="6">
    <source>
        <dbReference type="EMBL" id="BBB15513.1"/>
    </source>
</evidence>
<evidence type="ECO:0000256" key="1">
    <source>
        <dbReference type="ARBA" id="ARBA00022553"/>
    </source>
</evidence>
<dbReference type="Pfam" id="PF00072">
    <property type="entry name" value="Response_reg"/>
    <property type="match status" value="1"/>
</dbReference>
<dbReference type="KEGG" id="rvi:RVIR1_02520"/>
<dbReference type="RefSeq" id="WP_126322300.1">
    <property type="nucleotide sequence ID" value="NZ_AP018005.1"/>
</dbReference>
<evidence type="ECO:0000313" key="7">
    <source>
        <dbReference type="Proteomes" id="UP000282483"/>
    </source>
</evidence>
<gene>
    <name evidence="5" type="ORF">RVIR1_02520</name>
    <name evidence="6" type="ORF">RVIR1_10420</name>
</gene>
<dbReference type="OrthoDB" id="9802383at2"/>
<keyword evidence="5" id="KW-0808">Transferase</keyword>
<dbReference type="Proteomes" id="UP000282483">
    <property type="component" value="Chromosome"/>
</dbReference>
<keyword evidence="5" id="KW-0418">Kinase</keyword>
<dbReference type="EMBL" id="AP018005">
    <property type="protein sequence ID" value="BBB15513.1"/>
    <property type="molecule type" value="Genomic_DNA"/>
</dbReference>
<dbReference type="GO" id="GO:0000160">
    <property type="term" value="P:phosphorelay signal transduction system"/>
    <property type="evidence" value="ECO:0007669"/>
    <property type="project" value="UniProtKB-KW"/>
</dbReference>
<evidence type="ECO:0000259" key="4">
    <source>
        <dbReference type="PROSITE" id="PS50110"/>
    </source>
</evidence>
<sequence length="134" mass="15070">MNHSTVKENLSSRSGRILVVEDNPLIQRIHLQLLQGLGCHVDCVTQGQDALRQLTYDLVFVDLGLPDISGEMVIEMIRAREAKRKRIPIIVVSAHGKEQELQCLTLGADQVLTKPVKIEDFRAILGDYNLLEKQ</sequence>
<dbReference type="GO" id="GO:0016301">
    <property type="term" value="F:kinase activity"/>
    <property type="evidence" value="ECO:0007669"/>
    <property type="project" value="UniProtKB-KW"/>
</dbReference>
<accession>A0A2Z5UV04</accession>
<dbReference type="PANTHER" id="PTHR45339">
    <property type="entry name" value="HYBRID SIGNAL TRANSDUCTION HISTIDINE KINASE J"/>
    <property type="match status" value="1"/>
</dbReference>
<dbReference type="SMART" id="SM00448">
    <property type="entry name" value="REC"/>
    <property type="match status" value="1"/>
</dbReference>
<name>A0A2Z5UV04_9COXI</name>
<dbReference type="SUPFAM" id="SSF52172">
    <property type="entry name" value="CheY-like"/>
    <property type="match status" value="1"/>
</dbReference>
<dbReference type="InterPro" id="IPR001789">
    <property type="entry name" value="Sig_transdc_resp-reg_receiver"/>
</dbReference>
<evidence type="ECO:0000313" key="5">
    <source>
        <dbReference type="EMBL" id="BBB14783.1"/>
    </source>
</evidence>
<reference evidence="5 7" key="1">
    <citation type="submission" date="2017-03" db="EMBL/GenBank/DDBJ databases">
        <title>The genome sequence of Candidatus Rickettsiella viridis.</title>
        <authorList>
            <person name="Nikoh N."/>
            <person name="Tsuchida T."/>
            <person name="Yamaguchi K."/>
            <person name="Maeda T."/>
            <person name="Shigenobu S."/>
            <person name="Fukatsu T."/>
        </authorList>
    </citation>
    <scope>NUCLEOTIDE SEQUENCE [LARGE SCALE GENOMIC DNA]</scope>
    <source>
        <strain evidence="5 7">Ap-RA04</strain>
    </source>
</reference>
<dbReference type="CDD" id="cd17546">
    <property type="entry name" value="REC_hyHK_CKI1_RcsC-like"/>
    <property type="match status" value="1"/>
</dbReference>
<keyword evidence="2" id="KW-0902">Two-component regulatory system</keyword>
<dbReference type="KEGG" id="rvi:RVIR1_10420"/>
<organism evidence="5 7">
    <name type="scientific">Candidatus Rickettsiella viridis</name>
    <dbReference type="NCBI Taxonomy" id="676208"/>
    <lineage>
        <taxon>Bacteria</taxon>
        <taxon>Pseudomonadati</taxon>
        <taxon>Pseudomonadota</taxon>
        <taxon>Gammaproteobacteria</taxon>
        <taxon>Legionellales</taxon>
        <taxon>Coxiellaceae</taxon>
        <taxon>Rickettsiella</taxon>
    </lineage>
</organism>
<dbReference type="EMBL" id="AP018005">
    <property type="protein sequence ID" value="BBB14783.1"/>
    <property type="molecule type" value="Genomic_DNA"/>
</dbReference>
<evidence type="ECO:0000256" key="2">
    <source>
        <dbReference type="ARBA" id="ARBA00023012"/>
    </source>
</evidence>
<dbReference type="PROSITE" id="PS50110">
    <property type="entry name" value="RESPONSE_REGULATORY"/>
    <property type="match status" value="1"/>
</dbReference>
<evidence type="ECO:0000256" key="3">
    <source>
        <dbReference type="PROSITE-ProRule" id="PRU00169"/>
    </source>
</evidence>
<keyword evidence="7" id="KW-1185">Reference proteome</keyword>
<dbReference type="InterPro" id="IPR011006">
    <property type="entry name" value="CheY-like_superfamily"/>
</dbReference>